<sequence length="266" mass="28947">MPDRNATPNTLIAAMDEQTAWAVLDASERIELDIRYQLQAPNTPNDYVYFPESGVTSMVAHAPGGLKIETGIIGKEGMVGTNVLSGVNQSPHEIFVQMATTVRRMPVDQMQSLIAGNPALQNLLVRYLHTVHVQVACTALANGRTTIVQRLARWLLMCHDRVGSPKLSLTHEFLSLMLGTRRAGVTTALHILEGEHLIRSERAICTITDRAGLKARAGGIYGIPEAEYRRLIGVSAQDQDATINATAASGNYRHGNSRDEAASKQP</sequence>
<evidence type="ECO:0000256" key="2">
    <source>
        <dbReference type="ARBA" id="ARBA00023125"/>
    </source>
</evidence>
<dbReference type="SUPFAM" id="SSF46785">
    <property type="entry name" value="Winged helix' DNA-binding domain"/>
    <property type="match status" value="1"/>
</dbReference>
<organism evidence="5 6">
    <name type="scientific">Rhizobium etli 8C-3</name>
    <dbReference type="NCBI Taxonomy" id="538025"/>
    <lineage>
        <taxon>Bacteria</taxon>
        <taxon>Pseudomonadati</taxon>
        <taxon>Pseudomonadota</taxon>
        <taxon>Alphaproteobacteria</taxon>
        <taxon>Hyphomicrobiales</taxon>
        <taxon>Rhizobiaceae</taxon>
        <taxon>Rhizobium/Agrobacterium group</taxon>
        <taxon>Rhizobium</taxon>
    </lineage>
</organism>
<dbReference type="InterPro" id="IPR036390">
    <property type="entry name" value="WH_DNA-bd_sf"/>
</dbReference>
<keyword evidence="2" id="KW-0238">DNA-binding</keyword>
<dbReference type="GO" id="GO:0003677">
    <property type="term" value="F:DNA binding"/>
    <property type="evidence" value="ECO:0007669"/>
    <property type="project" value="UniProtKB-KW"/>
</dbReference>
<dbReference type="InterPro" id="IPR018490">
    <property type="entry name" value="cNMP-bd_dom_sf"/>
</dbReference>
<dbReference type="InterPro" id="IPR036388">
    <property type="entry name" value="WH-like_DNA-bd_sf"/>
</dbReference>
<dbReference type="InterPro" id="IPR012318">
    <property type="entry name" value="HTH_CRP"/>
</dbReference>
<dbReference type="AlphaFoldDB" id="A0A1L5P7F2"/>
<dbReference type="SUPFAM" id="SSF51206">
    <property type="entry name" value="cAMP-binding domain-like"/>
    <property type="match status" value="1"/>
</dbReference>
<dbReference type="EMBL" id="CP017241">
    <property type="protein sequence ID" value="APO76129.1"/>
    <property type="molecule type" value="Genomic_DNA"/>
</dbReference>
<accession>A0A1L5P7F2</accession>
<dbReference type="RefSeq" id="WP_074062367.1">
    <property type="nucleotide sequence ID" value="NZ_CP017241.1"/>
</dbReference>
<dbReference type="GO" id="GO:0006355">
    <property type="term" value="P:regulation of DNA-templated transcription"/>
    <property type="evidence" value="ECO:0007669"/>
    <property type="project" value="InterPro"/>
</dbReference>
<evidence type="ECO:0000313" key="6">
    <source>
        <dbReference type="Proteomes" id="UP000185109"/>
    </source>
</evidence>
<dbReference type="Gene3D" id="2.60.120.10">
    <property type="entry name" value="Jelly Rolls"/>
    <property type="match status" value="1"/>
</dbReference>
<dbReference type="Proteomes" id="UP000185109">
    <property type="component" value="Chromosome"/>
</dbReference>
<reference evidence="5 6" key="1">
    <citation type="submission" date="2016-09" db="EMBL/GenBank/DDBJ databases">
        <title>The complete genome sequences of Rhizobium gallicum, symbiovars gallicum and phaseoli, symbionts associated to common bean (Phaseolus vulgaris).</title>
        <authorList>
            <person name="Bustos P."/>
            <person name="Santamaria R.I."/>
            <person name="Perez-Carrascal O.M."/>
            <person name="Juarez S."/>
            <person name="Lozano L."/>
            <person name="Martinez-Flores I."/>
            <person name="Martinez-Romero E."/>
            <person name="Cevallos M."/>
            <person name="Romero D."/>
            <person name="Davila G."/>
            <person name="Gonzalez V."/>
        </authorList>
    </citation>
    <scope>NUCLEOTIDE SEQUENCE [LARGE SCALE GENOMIC DNA]</scope>
    <source>
        <strain evidence="5 6">8C-3</strain>
    </source>
</reference>
<dbReference type="Pfam" id="PF13545">
    <property type="entry name" value="HTH_Crp_2"/>
    <property type="match status" value="1"/>
</dbReference>
<dbReference type="Gene3D" id="1.10.10.10">
    <property type="entry name" value="Winged helix-like DNA-binding domain superfamily/Winged helix DNA-binding domain"/>
    <property type="match status" value="1"/>
</dbReference>
<name>A0A1L5P7F2_RHIET</name>
<evidence type="ECO:0000259" key="4">
    <source>
        <dbReference type="Pfam" id="PF13545"/>
    </source>
</evidence>
<keyword evidence="3" id="KW-0804">Transcription</keyword>
<protein>
    <submittedName>
        <fullName evidence="5">Cyclic nucleotide-binding domain-containing protein</fullName>
    </submittedName>
</protein>
<feature type="domain" description="HTH crp-type" evidence="4">
    <location>
        <begin position="149"/>
        <end position="215"/>
    </location>
</feature>
<keyword evidence="1" id="KW-0805">Transcription regulation</keyword>
<evidence type="ECO:0000256" key="3">
    <source>
        <dbReference type="ARBA" id="ARBA00023163"/>
    </source>
</evidence>
<dbReference type="InterPro" id="IPR014710">
    <property type="entry name" value="RmlC-like_jellyroll"/>
</dbReference>
<evidence type="ECO:0000256" key="1">
    <source>
        <dbReference type="ARBA" id="ARBA00023015"/>
    </source>
</evidence>
<proteinExistence type="predicted"/>
<evidence type="ECO:0000313" key="5">
    <source>
        <dbReference type="EMBL" id="APO76129.1"/>
    </source>
</evidence>
<gene>
    <name evidence="5" type="ORF">AM571_CH03335</name>
</gene>